<dbReference type="RefSeq" id="WP_307471122.1">
    <property type="nucleotide sequence ID" value="NZ_JAUSUB010000001.1"/>
</dbReference>
<protein>
    <submittedName>
        <fullName evidence="1">Uncharacterized protein</fullName>
    </submittedName>
</protein>
<dbReference type="Proteomes" id="UP001238088">
    <property type="component" value="Unassembled WGS sequence"/>
</dbReference>
<accession>A0ABU0AE89</accession>
<gene>
    <name evidence="1" type="ORF">J2S17_000269</name>
</gene>
<sequence length="91" mass="10300">MSAIFVEGFGKHFTFFSKDSNRLKLTFSHMFNSNFFYVAIVDGEVIGMIACTDGKNPSVSIQGKEFRKHLGLVKETLAAFILKRELYLGKE</sequence>
<comment type="caution">
    <text evidence="1">The sequence shown here is derived from an EMBL/GenBank/DDBJ whole genome shotgun (WGS) entry which is preliminary data.</text>
</comment>
<reference evidence="1 2" key="1">
    <citation type="submission" date="2023-07" db="EMBL/GenBank/DDBJ databases">
        <title>Genomic Encyclopedia of Type Strains, Phase IV (KMG-IV): sequencing the most valuable type-strain genomes for metagenomic binning, comparative biology and taxonomic classification.</title>
        <authorList>
            <person name="Goeker M."/>
        </authorList>
    </citation>
    <scope>NUCLEOTIDE SEQUENCE [LARGE SCALE GENOMIC DNA]</scope>
    <source>
        <strain evidence="1 2">DSM 23494</strain>
    </source>
</reference>
<organism evidence="1 2">
    <name type="scientific">Cytobacillus purgationiresistens</name>
    <dbReference type="NCBI Taxonomy" id="863449"/>
    <lineage>
        <taxon>Bacteria</taxon>
        <taxon>Bacillati</taxon>
        <taxon>Bacillota</taxon>
        <taxon>Bacilli</taxon>
        <taxon>Bacillales</taxon>
        <taxon>Bacillaceae</taxon>
        <taxon>Cytobacillus</taxon>
    </lineage>
</organism>
<proteinExistence type="predicted"/>
<evidence type="ECO:0000313" key="2">
    <source>
        <dbReference type="Proteomes" id="UP001238088"/>
    </source>
</evidence>
<keyword evidence="2" id="KW-1185">Reference proteome</keyword>
<name>A0ABU0AE89_9BACI</name>
<evidence type="ECO:0000313" key="1">
    <source>
        <dbReference type="EMBL" id="MDQ0268400.1"/>
    </source>
</evidence>
<dbReference type="EMBL" id="JAUSUB010000001">
    <property type="protein sequence ID" value="MDQ0268400.1"/>
    <property type="molecule type" value="Genomic_DNA"/>
</dbReference>